<dbReference type="Proteomes" id="UP001642483">
    <property type="component" value="Unassembled WGS sequence"/>
</dbReference>
<reference evidence="1 2" key="1">
    <citation type="submission" date="2024-02" db="EMBL/GenBank/DDBJ databases">
        <authorList>
            <person name="Daric V."/>
            <person name="Darras S."/>
        </authorList>
    </citation>
    <scope>NUCLEOTIDE SEQUENCE [LARGE SCALE GENOMIC DNA]</scope>
</reference>
<proteinExistence type="predicted"/>
<accession>A0ABP0FGN7</accession>
<evidence type="ECO:0000313" key="1">
    <source>
        <dbReference type="EMBL" id="CAK8678852.1"/>
    </source>
</evidence>
<gene>
    <name evidence="1" type="ORF">CVLEPA_LOCUS9126</name>
</gene>
<comment type="caution">
    <text evidence="1">The sequence shown here is derived from an EMBL/GenBank/DDBJ whole genome shotgun (WGS) entry which is preliminary data.</text>
</comment>
<keyword evidence="2" id="KW-1185">Reference proteome</keyword>
<name>A0ABP0FGN7_CLALP</name>
<protein>
    <submittedName>
        <fullName evidence="1">Uncharacterized protein</fullName>
    </submittedName>
</protein>
<organism evidence="1 2">
    <name type="scientific">Clavelina lepadiformis</name>
    <name type="common">Light-bulb sea squirt</name>
    <name type="synonym">Ascidia lepadiformis</name>
    <dbReference type="NCBI Taxonomy" id="159417"/>
    <lineage>
        <taxon>Eukaryota</taxon>
        <taxon>Metazoa</taxon>
        <taxon>Chordata</taxon>
        <taxon>Tunicata</taxon>
        <taxon>Ascidiacea</taxon>
        <taxon>Aplousobranchia</taxon>
        <taxon>Clavelinidae</taxon>
        <taxon>Clavelina</taxon>
    </lineage>
</organism>
<sequence length="150" mass="16517">MIWCTSMLIYTILGEIHHSGPATNGKLCLERDFLCRGLSLADITTEKADVFPVKQELNLALKYPNSALLVSHPGFPDSVHQVQEDNATSWEVVVANVVSGRMIRLSLTTWNSPTVDGFVDVCQSLSTCCYQFSALHLSGTTLRDLSWDVG</sequence>
<evidence type="ECO:0000313" key="2">
    <source>
        <dbReference type="Proteomes" id="UP001642483"/>
    </source>
</evidence>
<dbReference type="EMBL" id="CAWYQH010000057">
    <property type="protein sequence ID" value="CAK8678852.1"/>
    <property type="molecule type" value="Genomic_DNA"/>
</dbReference>